<dbReference type="GeneID" id="20231079"/>
<dbReference type="GO" id="GO:0005737">
    <property type="term" value="C:cytoplasm"/>
    <property type="evidence" value="ECO:0007669"/>
    <property type="project" value="TreeGrafter"/>
</dbReference>
<dbReference type="CDD" id="cd01446">
    <property type="entry name" value="DSP_MapKP"/>
    <property type="match status" value="1"/>
</dbReference>
<evidence type="ECO:0000256" key="5">
    <source>
        <dbReference type="ARBA" id="ARBA00022912"/>
    </source>
</evidence>
<dbReference type="PROSITE" id="PS00383">
    <property type="entry name" value="TYR_PHOSPHATASE_1"/>
    <property type="match status" value="1"/>
</dbReference>
<dbReference type="InterPro" id="IPR016130">
    <property type="entry name" value="Tyr_Pase_AS"/>
</dbReference>
<dbReference type="GO" id="GO:0043409">
    <property type="term" value="P:negative regulation of MAPK cascade"/>
    <property type="evidence" value="ECO:0007669"/>
    <property type="project" value="TreeGrafter"/>
</dbReference>
<feature type="domain" description="Tyrosine specific protein phosphatases" evidence="9">
    <location>
        <begin position="236"/>
        <end position="296"/>
    </location>
</feature>
<dbReference type="SUPFAM" id="SSF52821">
    <property type="entry name" value="Rhodanese/Cell cycle control phosphatase"/>
    <property type="match status" value="1"/>
</dbReference>
<dbReference type="GO" id="GO:0017017">
    <property type="term" value="F:MAP kinase tyrosine/serine/threonine phosphatase activity"/>
    <property type="evidence" value="ECO:0007669"/>
    <property type="project" value="InterPro"/>
</dbReference>
<reference evidence="11 12" key="1">
    <citation type="journal article" date="2013" name="Nature">
        <title>Insights into bilaterian evolution from three spiralian genomes.</title>
        <authorList>
            <person name="Simakov O."/>
            <person name="Marletaz F."/>
            <person name="Cho S.J."/>
            <person name="Edsinger-Gonzales E."/>
            <person name="Havlak P."/>
            <person name="Hellsten U."/>
            <person name="Kuo D.H."/>
            <person name="Larsson T."/>
            <person name="Lv J."/>
            <person name="Arendt D."/>
            <person name="Savage R."/>
            <person name="Osoegawa K."/>
            <person name="de Jong P."/>
            <person name="Grimwood J."/>
            <person name="Chapman J.A."/>
            <person name="Shapiro H."/>
            <person name="Aerts A."/>
            <person name="Otillar R.P."/>
            <person name="Terry A.Y."/>
            <person name="Boore J.L."/>
            <person name="Grigoriev I.V."/>
            <person name="Lindberg D.R."/>
            <person name="Seaver E.C."/>
            <person name="Weisblat D.A."/>
            <person name="Putnam N.H."/>
            <person name="Rokhsar D.S."/>
        </authorList>
    </citation>
    <scope>NUCLEOTIDE SEQUENCE [LARGE SCALE GENOMIC DNA]</scope>
</reference>
<evidence type="ECO:0000256" key="2">
    <source>
        <dbReference type="ARBA" id="ARBA00008601"/>
    </source>
</evidence>
<dbReference type="PANTHER" id="PTHR10159">
    <property type="entry name" value="DUAL SPECIFICITY PROTEIN PHOSPHATASE"/>
    <property type="match status" value="1"/>
</dbReference>
<evidence type="ECO:0000259" key="9">
    <source>
        <dbReference type="PROSITE" id="PS50056"/>
    </source>
</evidence>
<keyword evidence="12" id="KW-1185">Reference proteome</keyword>
<dbReference type="Pfam" id="PF00581">
    <property type="entry name" value="Rhodanese"/>
    <property type="match status" value="1"/>
</dbReference>
<protein>
    <recommendedName>
        <fullName evidence="3">protein-tyrosine-phosphatase</fullName>
        <ecNumber evidence="3">3.1.3.48</ecNumber>
    </recommendedName>
</protein>
<dbReference type="SMART" id="SM00450">
    <property type="entry name" value="RHOD"/>
    <property type="match status" value="1"/>
</dbReference>
<dbReference type="InterPro" id="IPR000387">
    <property type="entry name" value="Tyr_Pase_dom"/>
</dbReference>
<dbReference type="GO" id="GO:0005634">
    <property type="term" value="C:nucleus"/>
    <property type="evidence" value="ECO:0007669"/>
    <property type="project" value="UniProtKB-SubCell"/>
</dbReference>
<gene>
    <name evidence="11" type="ORF">LOTGIDRAFT_114339</name>
</gene>
<evidence type="ECO:0000313" key="12">
    <source>
        <dbReference type="Proteomes" id="UP000030746"/>
    </source>
</evidence>
<dbReference type="PROSITE" id="PS50054">
    <property type="entry name" value="TYR_PHOSPHATASE_DUAL"/>
    <property type="match status" value="1"/>
</dbReference>
<feature type="domain" description="Rhodanese" evidence="10">
    <location>
        <begin position="21"/>
        <end position="137"/>
    </location>
</feature>
<evidence type="ECO:0000256" key="3">
    <source>
        <dbReference type="ARBA" id="ARBA00013064"/>
    </source>
</evidence>
<dbReference type="InterPro" id="IPR003595">
    <property type="entry name" value="Tyr_Pase_cat"/>
</dbReference>
<dbReference type="AlphaFoldDB" id="V4ATQ7"/>
<dbReference type="PANTHER" id="PTHR10159:SF530">
    <property type="entry name" value="DUAL SPECIFICITY PROTEIN PHOSPHATASE DDB_G0271350-RELATED"/>
    <property type="match status" value="1"/>
</dbReference>
<feature type="compositionally biased region" description="Low complexity" evidence="7">
    <location>
        <begin position="333"/>
        <end position="343"/>
    </location>
</feature>
<evidence type="ECO:0000256" key="4">
    <source>
        <dbReference type="ARBA" id="ARBA00022801"/>
    </source>
</evidence>
<dbReference type="EMBL" id="KB201262">
    <property type="protein sequence ID" value="ESO98300.1"/>
    <property type="molecule type" value="Genomic_DNA"/>
</dbReference>
<dbReference type="InterPro" id="IPR008343">
    <property type="entry name" value="MKP"/>
</dbReference>
<comment type="subcellular location">
    <subcellularLocation>
        <location evidence="1">Nucleus</location>
    </subcellularLocation>
</comment>
<dbReference type="InterPro" id="IPR029021">
    <property type="entry name" value="Prot-tyrosine_phosphatase-like"/>
</dbReference>
<evidence type="ECO:0000256" key="7">
    <source>
        <dbReference type="SAM" id="MobiDB-lite"/>
    </source>
</evidence>
<feature type="domain" description="Tyrosine-protein phosphatase" evidence="8">
    <location>
        <begin position="174"/>
        <end position="315"/>
    </location>
</feature>
<dbReference type="Gene3D" id="3.90.190.10">
    <property type="entry name" value="Protein tyrosine phosphatase superfamily"/>
    <property type="match status" value="1"/>
</dbReference>
<dbReference type="OMA" id="EARPVHW"/>
<dbReference type="KEGG" id="lgi:LOTGIDRAFT_114339"/>
<name>V4ATQ7_LOTGI</name>
<dbReference type="Proteomes" id="UP000030746">
    <property type="component" value="Unassembled WGS sequence"/>
</dbReference>
<dbReference type="InterPro" id="IPR020422">
    <property type="entry name" value="TYR_PHOSPHATASE_DUAL_dom"/>
</dbReference>
<dbReference type="HOGENOM" id="CLU_027074_0_2_1"/>
<dbReference type="InterPro" id="IPR001763">
    <property type="entry name" value="Rhodanese-like_dom"/>
</dbReference>
<dbReference type="PROSITE" id="PS50056">
    <property type="entry name" value="TYR_PHOSPHATASE_2"/>
    <property type="match status" value="1"/>
</dbReference>
<dbReference type="Pfam" id="PF00782">
    <property type="entry name" value="DSPc"/>
    <property type="match status" value="1"/>
</dbReference>
<evidence type="ECO:0000256" key="1">
    <source>
        <dbReference type="ARBA" id="ARBA00004123"/>
    </source>
</evidence>
<proteinExistence type="inferred from homology"/>
<dbReference type="SMART" id="SM00195">
    <property type="entry name" value="DSPc"/>
    <property type="match status" value="1"/>
</dbReference>
<sequence>QINMEPLFISPLGLEKILETETALVQLVDCRSFIHFNRSRILTSVNVFCTPLVKKRNPRCLPLDVIMSKEAKCCLSRPNLTTVILYDQDSDQLTASNGSTDLNLMYKSMVRYFGNKKILILTGGFTRFKQECPDLCTPHPSPLGTYLTLLIMNDVGSGFSKASFTPLLFYFQTQPVELMPYLFLGDALHSTMKDQLLDLGITAILNVSTSCANHFPQDFRYKIIPVEDTASADLHFWFKDAIQFIEEEKKDGGKILVHCKGGVSRSATVCLAYIMYTRCVGLEDAFDFIKSRRDSISPNANFMMQLYDYEKLVVSHSSSSPLSPCRLYNPVLSSSSDSNSSSRESSDDNENGSDIELSSVPALRIMGKKCVST</sequence>
<dbReference type="InterPro" id="IPR036873">
    <property type="entry name" value="Rhodanese-like_dom_sf"/>
</dbReference>
<dbReference type="GO" id="GO:0001706">
    <property type="term" value="P:endoderm formation"/>
    <property type="evidence" value="ECO:0007669"/>
    <property type="project" value="TreeGrafter"/>
</dbReference>
<keyword evidence="6" id="KW-0539">Nucleus</keyword>
<evidence type="ECO:0000313" key="11">
    <source>
        <dbReference type="EMBL" id="ESO98300.1"/>
    </source>
</evidence>
<dbReference type="PRINTS" id="PR01764">
    <property type="entry name" value="MAPKPHPHTASE"/>
</dbReference>
<evidence type="ECO:0000259" key="8">
    <source>
        <dbReference type="PROSITE" id="PS50054"/>
    </source>
</evidence>
<evidence type="ECO:0000256" key="6">
    <source>
        <dbReference type="ARBA" id="ARBA00023242"/>
    </source>
</evidence>
<dbReference type="OrthoDB" id="165342at2759"/>
<feature type="region of interest" description="Disordered" evidence="7">
    <location>
        <begin position="333"/>
        <end position="355"/>
    </location>
</feature>
<evidence type="ECO:0000259" key="10">
    <source>
        <dbReference type="PROSITE" id="PS50206"/>
    </source>
</evidence>
<dbReference type="SMART" id="SM00404">
    <property type="entry name" value="PTPc_motif"/>
    <property type="match status" value="1"/>
</dbReference>
<dbReference type="CTD" id="20231079"/>
<keyword evidence="4" id="KW-0378">Hydrolase</keyword>
<dbReference type="PROSITE" id="PS50206">
    <property type="entry name" value="RHODANESE_3"/>
    <property type="match status" value="1"/>
</dbReference>
<dbReference type="EC" id="3.1.3.48" evidence="3"/>
<keyword evidence="5" id="KW-0904">Protein phosphatase</keyword>
<dbReference type="GO" id="GO:0004725">
    <property type="term" value="F:protein tyrosine phosphatase activity"/>
    <property type="evidence" value="ECO:0007669"/>
    <property type="project" value="UniProtKB-EC"/>
</dbReference>
<dbReference type="SUPFAM" id="SSF52799">
    <property type="entry name" value="(Phosphotyrosine protein) phosphatases II"/>
    <property type="match status" value="1"/>
</dbReference>
<dbReference type="Gene3D" id="3.40.250.10">
    <property type="entry name" value="Rhodanese-like domain"/>
    <property type="match status" value="1"/>
</dbReference>
<dbReference type="InterPro" id="IPR000340">
    <property type="entry name" value="Dual-sp_phosphatase_cat-dom"/>
</dbReference>
<dbReference type="STRING" id="225164.V4ATQ7"/>
<organism evidence="11 12">
    <name type="scientific">Lottia gigantea</name>
    <name type="common">Giant owl limpet</name>
    <dbReference type="NCBI Taxonomy" id="225164"/>
    <lineage>
        <taxon>Eukaryota</taxon>
        <taxon>Metazoa</taxon>
        <taxon>Spiralia</taxon>
        <taxon>Lophotrochozoa</taxon>
        <taxon>Mollusca</taxon>
        <taxon>Gastropoda</taxon>
        <taxon>Patellogastropoda</taxon>
        <taxon>Lottioidea</taxon>
        <taxon>Lottiidae</taxon>
        <taxon>Lottia</taxon>
    </lineage>
</organism>
<feature type="non-terminal residue" evidence="11">
    <location>
        <position position="1"/>
    </location>
</feature>
<dbReference type="RefSeq" id="XP_009051003.1">
    <property type="nucleotide sequence ID" value="XM_009052755.1"/>
</dbReference>
<accession>V4ATQ7</accession>
<comment type="similarity">
    <text evidence="2">Belongs to the protein-tyrosine phosphatase family. Non-receptor class dual specificity subfamily.</text>
</comment>